<evidence type="ECO:0000256" key="2">
    <source>
        <dbReference type="ARBA" id="ARBA00023015"/>
    </source>
</evidence>
<dbReference type="Gene3D" id="3.40.50.2300">
    <property type="match status" value="1"/>
</dbReference>
<dbReference type="InterPro" id="IPR036388">
    <property type="entry name" value="WH-like_DNA-bd_sf"/>
</dbReference>
<dbReference type="PRINTS" id="PR00038">
    <property type="entry name" value="HTHLUXR"/>
</dbReference>
<reference evidence="9 10" key="1">
    <citation type="submission" date="2020-07" db="EMBL/GenBank/DDBJ databases">
        <title>Sequencing the genomes of 1000 actinobacteria strains.</title>
        <authorList>
            <person name="Klenk H.-P."/>
        </authorList>
    </citation>
    <scope>NUCLEOTIDE SEQUENCE [LARGE SCALE GENOMIC DNA]</scope>
    <source>
        <strain evidence="9 10">DSM 23141</strain>
    </source>
</reference>
<dbReference type="GO" id="GO:0006355">
    <property type="term" value="P:regulation of DNA-templated transcription"/>
    <property type="evidence" value="ECO:0007669"/>
    <property type="project" value="InterPro"/>
</dbReference>
<feature type="domain" description="Response regulatory" evidence="8">
    <location>
        <begin position="26"/>
        <end position="142"/>
    </location>
</feature>
<evidence type="ECO:0000259" key="7">
    <source>
        <dbReference type="PROSITE" id="PS50043"/>
    </source>
</evidence>
<dbReference type="InterPro" id="IPR011006">
    <property type="entry name" value="CheY-like_superfamily"/>
</dbReference>
<evidence type="ECO:0000313" key="10">
    <source>
        <dbReference type="Proteomes" id="UP000553888"/>
    </source>
</evidence>
<dbReference type="Pfam" id="PF00196">
    <property type="entry name" value="GerE"/>
    <property type="match status" value="1"/>
</dbReference>
<dbReference type="PROSITE" id="PS50043">
    <property type="entry name" value="HTH_LUXR_2"/>
    <property type="match status" value="1"/>
</dbReference>
<dbReference type="CDD" id="cd06170">
    <property type="entry name" value="LuxR_C_like"/>
    <property type="match status" value="1"/>
</dbReference>
<evidence type="ECO:0000256" key="6">
    <source>
        <dbReference type="SAM" id="MobiDB-lite"/>
    </source>
</evidence>
<keyword evidence="3 9" id="KW-0238">DNA-binding</keyword>
<keyword evidence="2" id="KW-0805">Transcription regulation</keyword>
<dbReference type="GO" id="GO:0003677">
    <property type="term" value="F:DNA binding"/>
    <property type="evidence" value="ECO:0007669"/>
    <property type="project" value="UniProtKB-KW"/>
</dbReference>
<feature type="region of interest" description="Disordered" evidence="6">
    <location>
        <begin position="187"/>
        <end position="229"/>
    </location>
</feature>
<keyword evidence="4" id="KW-0804">Transcription</keyword>
<dbReference type="Proteomes" id="UP000553888">
    <property type="component" value="Unassembled WGS sequence"/>
</dbReference>
<proteinExistence type="predicted"/>
<name>A0A852YLY4_9MICO</name>
<dbReference type="PANTHER" id="PTHR43214:SF24">
    <property type="entry name" value="TRANSCRIPTIONAL REGULATORY PROTEIN NARL-RELATED"/>
    <property type="match status" value="1"/>
</dbReference>
<dbReference type="InterPro" id="IPR058245">
    <property type="entry name" value="NreC/VraR/RcsB-like_REC"/>
</dbReference>
<dbReference type="AlphaFoldDB" id="A0A852YLY4"/>
<keyword evidence="1 5" id="KW-0597">Phosphoprotein</keyword>
<dbReference type="CDD" id="cd17535">
    <property type="entry name" value="REC_NarL-like"/>
    <property type="match status" value="1"/>
</dbReference>
<dbReference type="InterPro" id="IPR001789">
    <property type="entry name" value="Sig_transdc_resp-reg_receiver"/>
</dbReference>
<dbReference type="InterPro" id="IPR000792">
    <property type="entry name" value="Tscrpt_reg_LuxR_C"/>
</dbReference>
<comment type="caution">
    <text evidence="9">The sequence shown here is derived from an EMBL/GenBank/DDBJ whole genome shotgun (WGS) entry which is preliminary data.</text>
</comment>
<dbReference type="PANTHER" id="PTHR43214">
    <property type="entry name" value="TWO-COMPONENT RESPONSE REGULATOR"/>
    <property type="match status" value="1"/>
</dbReference>
<feature type="modified residue" description="4-aspartylphosphate" evidence="5">
    <location>
        <position position="77"/>
    </location>
</feature>
<dbReference type="Pfam" id="PF00072">
    <property type="entry name" value="Response_reg"/>
    <property type="match status" value="1"/>
</dbReference>
<feature type="domain" description="HTH luxR-type" evidence="7">
    <location>
        <begin position="231"/>
        <end position="296"/>
    </location>
</feature>
<keyword evidence="10" id="KW-1185">Reference proteome</keyword>
<feature type="compositionally biased region" description="Low complexity" evidence="6">
    <location>
        <begin position="210"/>
        <end position="228"/>
    </location>
</feature>
<gene>
    <name evidence="9" type="ORF">BJ979_000851</name>
</gene>
<dbReference type="PROSITE" id="PS00622">
    <property type="entry name" value="HTH_LUXR_1"/>
    <property type="match status" value="1"/>
</dbReference>
<evidence type="ECO:0000256" key="1">
    <source>
        <dbReference type="ARBA" id="ARBA00022553"/>
    </source>
</evidence>
<dbReference type="SUPFAM" id="SSF46894">
    <property type="entry name" value="C-terminal effector domain of the bipartite response regulators"/>
    <property type="match status" value="1"/>
</dbReference>
<dbReference type="GO" id="GO:0000160">
    <property type="term" value="P:phosphorelay signal transduction system"/>
    <property type="evidence" value="ECO:0007669"/>
    <property type="project" value="InterPro"/>
</dbReference>
<evidence type="ECO:0000259" key="8">
    <source>
        <dbReference type="PROSITE" id="PS50110"/>
    </source>
</evidence>
<dbReference type="InterPro" id="IPR039420">
    <property type="entry name" value="WalR-like"/>
</dbReference>
<dbReference type="SMART" id="SM00421">
    <property type="entry name" value="HTH_LUXR"/>
    <property type="match status" value="1"/>
</dbReference>
<evidence type="ECO:0000313" key="9">
    <source>
        <dbReference type="EMBL" id="NYG98225.1"/>
    </source>
</evidence>
<dbReference type="SMART" id="SM00448">
    <property type="entry name" value="REC"/>
    <property type="match status" value="1"/>
</dbReference>
<protein>
    <submittedName>
        <fullName evidence="9">DNA-binding NarL/FixJ family response regulator</fullName>
    </submittedName>
</protein>
<dbReference type="InterPro" id="IPR016032">
    <property type="entry name" value="Sig_transdc_resp-reg_C-effctor"/>
</dbReference>
<organism evidence="9 10">
    <name type="scientific">Schumannella luteola</name>
    <dbReference type="NCBI Taxonomy" id="472059"/>
    <lineage>
        <taxon>Bacteria</taxon>
        <taxon>Bacillati</taxon>
        <taxon>Actinomycetota</taxon>
        <taxon>Actinomycetes</taxon>
        <taxon>Micrococcales</taxon>
        <taxon>Microbacteriaceae</taxon>
        <taxon>Schumannella</taxon>
    </lineage>
</organism>
<accession>A0A852YLY4</accession>
<dbReference type="Gene3D" id="1.10.10.10">
    <property type="entry name" value="Winged helix-like DNA-binding domain superfamily/Winged helix DNA-binding domain"/>
    <property type="match status" value="1"/>
</dbReference>
<dbReference type="PROSITE" id="PS50110">
    <property type="entry name" value="RESPONSE_REGULATORY"/>
    <property type="match status" value="1"/>
</dbReference>
<evidence type="ECO:0000256" key="3">
    <source>
        <dbReference type="ARBA" id="ARBA00023125"/>
    </source>
</evidence>
<dbReference type="EMBL" id="JACBZY010000001">
    <property type="protein sequence ID" value="NYG98225.1"/>
    <property type="molecule type" value="Genomic_DNA"/>
</dbReference>
<evidence type="ECO:0000256" key="5">
    <source>
        <dbReference type="PROSITE-ProRule" id="PRU00169"/>
    </source>
</evidence>
<dbReference type="RefSeq" id="WP_425502457.1">
    <property type="nucleotide sequence ID" value="NZ_JACBZY010000001.1"/>
</dbReference>
<evidence type="ECO:0000256" key="4">
    <source>
        <dbReference type="ARBA" id="ARBA00023163"/>
    </source>
</evidence>
<dbReference type="SUPFAM" id="SSF52172">
    <property type="entry name" value="CheY-like"/>
    <property type="match status" value="1"/>
</dbReference>
<sequence length="302" mass="30240">MSDPVTAPAASTPPAASAPPASSAVRVLLVDDQELVRTGFRAILSAQPGVEVIGEAGDGIAAVSAAAELDPDVICMDVQMPGIDGLEATRRIVDAGSRAAILVLTTFDSDDYLFRALAAGASGFLLKTARPEHLAEAVRVLAAGDALLSPEVTRRVIERFGAGVRAGGADAAGGRFGAGAAELAGSGAAGPGAVGPDAVAPGDGREATRPSAGPDADAHAGADAPRASTVLPPEAALLTEREAEVLGHVARGLSNAEIAAELVVGEATVKTHVSNVLLKLRVRDRVQAVVWAYDSGFVAPSA</sequence>